<feature type="non-terminal residue" evidence="1">
    <location>
        <position position="1"/>
    </location>
</feature>
<name>A0ABQ9E7P6_TEGGR</name>
<keyword evidence="2" id="KW-1185">Reference proteome</keyword>
<dbReference type="Proteomes" id="UP001217089">
    <property type="component" value="Unassembled WGS sequence"/>
</dbReference>
<sequence length="421" mass="48882">NPRPDFTPFVVVFNNVELDISRHAYGLVKAKLISISWALETGTHLHWGFQRPNWYCGSILLCKLDASRPHRKHRSKHLNAGFVSQNDVTIHEFADSSKQVNGNRLKKGFSTKSVPEMANSNLEQQEELSWFDKDLDDFEINSQIECDDSEEEEQLKESHKLKHVGSNTKDDDAKCIQRMYPVDLWLALSFHIDPEDIGRFAGICRYANMAVHTVQFWKHLYQTYCLHNTSILPDDLQPCTLERIHGLRQRVIRSLFYVHSPLVERIKTTIPFENEPYHLIGQRCILHWHEKVKNKWVFNFKFKNETITSERNYIVERKRHYDLFRGHNDLFYNPLNGCCMLQVVCHNFINIPPILGLLLSQIYLKVGHGMRYHCLKLVFNSSVNSGNLSANRYGVSGDVVVMIDPAINLKTKRPGRPCVPI</sequence>
<evidence type="ECO:0000313" key="2">
    <source>
        <dbReference type="Proteomes" id="UP001217089"/>
    </source>
</evidence>
<reference evidence="1 2" key="1">
    <citation type="submission" date="2022-12" db="EMBL/GenBank/DDBJ databases">
        <title>Chromosome-level genome of Tegillarca granosa.</title>
        <authorList>
            <person name="Kim J."/>
        </authorList>
    </citation>
    <scope>NUCLEOTIDE SEQUENCE [LARGE SCALE GENOMIC DNA]</scope>
    <source>
        <strain evidence="1">Teg-2019</strain>
        <tissue evidence="1">Adductor muscle</tissue>
    </source>
</reference>
<feature type="non-terminal residue" evidence="1">
    <location>
        <position position="421"/>
    </location>
</feature>
<proteinExistence type="predicted"/>
<evidence type="ECO:0008006" key="3">
    <source>
        <dbReference type="Google" id="ProtNLM"/>
    </source>
</evidence>
<protein>
    <recommendedName>
        <fullName evidence="3">Transmembrane protein 183</fullName>
    </recommendedName>
</protein>
<evidence type="ECO:0000313" key="1">
    <source>
        <dbReference type="EMBL" id="KAJ8299338.1"/>
    </source>
</evidence>
<dbReference type="EMBL" id="JARBDR010000921">
    <property type="protein sequence ID" value="KAJ8299338.1"/>
    <property type="molecule type" value="Genomic_DNA"/>
</dbReference>
<organism evidence="1 2">
    <name type="scientific">Tegillarca granosa</name>
    <name type="common">Malaysian cockle</name>
    <name type="synonym">Anadara granosa</name>
    <dbReference type="NCBI Taxonomy" id="220873"/>
    <lineage>
        <taxon>Eukaryota</taxon>
        <taxon>Metazoa</taxon>
        <taxon>Spiralia</taxon>
        <taxon>Lophotrochozoa</taxon>
        <taxon>Mollusca</taxon>
        <taxon>Bivalvia</taxon>
        <taxon>Autobranchia</taxon>
        <taxon>Pteriomorphia</taxon>
        <taxon>Arcoida</taxon>
        <taxon>Arcoidea</taxon>
        <taxon>Arcidae</taxon>
        <taxon>Tegillarca</taxon>
    </lineage>
</organism>
<comment type="caution">
    <text evidence="1">The sequence shown here is derived from an EMBL/GenBank/DDBJ whole genome shotgun (WGS) entry which is preliminary data.</text>
</comment>
<dbReference type="InterPro" id="IPR026509">
    <property type="entry name" value="TMEM183"/>
</dbReference>
<dbReference type="PANTHER" id="PTHR20988">
    <property type="entry name" value="TRANSMEMBRANE PROTEIN 183A-RELATED"/>
    <property type="match status" value="1"/>
</dbReference>
<gene>
    <name evidence="1" type="ORF">KUTeg_023398</name>
</gene>
<accession>A0ABQ9E7P6</accession>
<dbReference type="PANTHER" id="PTHR20988:SF2">
    <property type="entry name" value="TRANSMEMBRANE PROTEIN 183A-RELATED"/>
    <property type="match status" value="1"/>
</dbReference>